<gene>
    <name evidence="2" type="ORF">IHE70_12430</name>
</gene>
<evidence type="ECO:0000313" key="2">
    <source>
        <dbReference type="EMBL" id="MBD9724029.1"/>
    </source>
</evidence>
<dbReference type="Proteomes" id="UP000661025">
    <property type="component" value="Unassembled WGS sequence"/>
</dbReference>
<evidence type="ECO:0000313" key="3">
    <source>
        <dbReference type="Proteomes" id="UP000661025"/>
    </source>
</evidence>
<evidence type="ECO:0000256" key="1">
    <source>
        <dbReference type="SAM" id="Phobius"/>
    </source>
</evidence>
<dbReference type="RefSeq" id="WP_192360865.1">
    <property type="nucleotide sequence ID" value="NZ_CP119182.1"/>
</dbReference>
<organism evidence="2 3">
    <name type="scientific">Streptomyces caniscabiei</name>
    <dbReference type="NCBI Taxonomy" id="2746961"/>
    <lineage>
        <taxon>Bacteria</taxon>
        <taxon>Bacillati</taxon>
        <taxon>Actinomycetota</taxon>
        <taxon>Actinomycetes</taxon>
        <taxon>Kitasatosporales</taxon>
        <taxon>Streptomycetaceae</taxon>
        <taxon>Streptomyces</taxon>
    </lineage>
</organism>
<accession>A0A927L4Y5</accession>
<feature type="transmembrane region" description="Helical" evidence="1">
    <location>
        <begin position="69"/>
        <end position="89"/>
    </location>
</feature>
<reference evidence="2" key="1">
    <citation type="submission" date="2020-09" db="EMBL/GenBank/DDBJ databases">
        <title>Streptomyces canutascabiei sp. nov., which causes potato common scab and is distributed across the world.</title>
        <authorList>
            <person name="Nguyen H.P."/>
            <person name="Weisberg A.J."/>
            <person name="Chang J.H."/>
            <person name="Clarke C.R."/>
        </authorList>
    </citation>
    <scope>NUCLEOTIDE SEQUENCE</scope>
    <source>
        <strain evidence="2">ID-01-6.2a</strain>
    </source>
</reference>
<name>A0A927L4Y5_9ACTN</name>
<dbReference type="EMBL" id="JACYXT010000004">
    <property type="protein sequence ID" value="MBD9724029.1"/>
    <property type="molecule type" value="Genomic_DNA"/>
</dbReference>
<keyword evidence="1" id="KW-0812">Transmembrane</keyword>
<keyword evidence="1" id="KW-1133">Transmembrane helix</keyword>
<dbReference type="AlphaFoldDB" id="A0A927L4Y5"/>
<dbReference type="GeneID" id="79928268"/>
<protein>
    <submittedName>
        <fullName evidence="2">ABC transporter</fullName>
    </submittedName>
</protein>
<feature type="transmembrane region" description="Helical" evidence="1">
    <location>
        <begin position="140"/>
        <end position="166"/>
    </location>
</feature>
<feature type="transmembrane region" description="Helical" evidence="1">
    <location>
        <begin position="213"/>
        <end position="234"/>
    </location>
</feature>
<keyword evidence="1" id="KW-0472">Membrane</keyword>
<comment type="caution">
    <text evidence="2">The sequence shown here is derived from an EMBL/GenBank/DDBJ whole genome shotgun (WGS) entry which is preliminary data.</text>
</comment>
<proteinExistence type="predicted"/>
<feature type="transmembrane region" description="Helical" evidence="1">
    <location>
        <begin position="173"/>
        <end position="193"/>
    </location>
</feature>
<feature type="transmembrane region" description="Helical" evidence="1">
    <location>
        <begin position="110"/>
        <end position="134"/>
    </location>
</feature>
<feature type="transmembrane region" description="Helical" evidence="1">
    <location>
        <begin position="41"/>
        <end position="63"/>
    </location>
</feature>
<sequence length="257" mass="26349">MTDVSVGSTRPPVGEGRRLPVSARAAVVVALVRPTARSLPWTTMAAGWALGLAVAGVPALFSLDLPAEVLVTVVRAAALCGAVGTAFVLDDPARHTTGVPPVPRPLRQALRAAVVAPAVVVWWVAVLAVVRAGADPARWAALPVGAVSVEAAALCAPALALAAAAVRFSEVRVPGPAVAGAVLALPITAGVLLPPRYALFVSPADPRWDDAHVLWAAVLGTALAVWLLCAPEPCRRRRGLRRRRRRLGPGGGAQATA</sequence>